<dbReference type="AlphaFoldDB" id="A0A4S3JZS2"/>
<keyword evidence="4 8" id="KW-0406">Ion transport</keyword>
<reference evidence="9 10" key="1">
    <citation type="submission" date="2019-03" db="EMBL/GenBank/DDBJ databases">
        <title>Genomic Encyclopedia of Type Strains, Phase IV (KMG-IV): sequencing the most valuable type-strain genomes for metagenomic binning, comparative biology and taxonomic classification.</title>
        <authorList>
            <person name="Goeker M."/>
        </authorList>
    </citation>
    <scope>NUCLEOTIDE SEQUENCE [LARGE SCALE GENOMIC DNA]</scope>
    <source>
        <strain evidence="9 10">DSM 26377</strain>
    </source>
</reference>
<dbReference type="HAMAP" id="MF_01416">
    <property type="entry name" value="ATP_synth_delta_bact"/>
    <property type="match status" value="1"/>
</dbReference>
<dbReference type="InterPro" id="IPR026015">
    <property type="entry name" value="ATP_synth_OSCP/delta_N_sf"/>
</dbReference>
<evidence type="ECO:0000256" key="7">
    <source>
        <dbReference type="ARBA" id="ARBA00023310"/>
    </source>
</evidence>
<keyword evidence="8" id="KW-1003">Cell membrane</keyword>
<evidence type="ECO:0000313" key="10">
    <source>
        <dbReference type="Proteomes" id="UP000295341"/>
    </source>
</evidence>
<comment type="function">
    <text evidence="8">This protein is part of the stalk that links CF(0) to CF(1). It either transmits conformational changes from CF(0) to CF(1) or is implicated in proton conduction.</text>
</comment>
<dbReference type="Proteomes" id="UP000295341">
    <property type="component" value="Unassembled WGS sequence"/>
</dbReference>
<proteinExistence type="inferred from homology"/>
<comment type="caution">
    <text evidence="9">The sequence shown here is derived from an EMBL/GenBank/DDBJ whole genome shotgun (WGS) entry which is preliminary data.</text>
</comment>
<dbReference type="OrthoDB" id="9816221at2"/>
<keyword evidence="10" id="KW-1185">Reference proteome</keyword>
<evidence type="ECO:0000256" key="1">
    <source>
        <dbReference type="ARBA" id="ARBA00004370"/>
    </source>
</evidence>
<sequence>MADLSTLARPYAKAAFELAQESKRFKEWGEALNALAAAVKSPEISSFIGHPALLKADLGDVLGKMLAGAGLGEQGASLVKLLVENNRLKAAPFIAEQFEAMRAEAESRVDVEITSATAIPPAQQEKLADAVSKRLSRDVVVSWKTDESLVAGALIRAGDLVIDGSMKGELEKLRTALAG</sequence>
<name>A0A4S3JZS2_9GAMM</name>
<evidence type="ECO:0000256" key="2">
    <source>
        <dbReference type="ARBA" id="ARBA00022448"/>
    </source>
</evidence>
<comment type="function">
    <text evidence="8">F(1)F(0) ATP synthase produces ATP from ADP in the presence of a proton or sodium gradient. F-type ATPases consist of two structural domains, F(1) containing the extramembraneous catalytic core and F(0) containing the membrane proton channel, linked together by a central stalk and a peripheral stalk. During catalysis, ATP synthesis in the catalytic domain of F(1) is coupled via a rotary mechanism of the central stalk subunits to proton translocation.</text>
</comment>
<gene>
    <name evidence="8" type="primary">atpH</name>
    <name evidence="9" type="ORF">DFR24_4789</name>
</gene>
<evidence type="ECO:0000256" key="4">
    <source>
        <dbReference type="ARBA" id="ARBA00023065"/>
    </source>
</evidence>
<dbReference type="NCBIfam" id="NF004402">
    <property type="entry name" value="PRK05758.2-2"/>
    <property type="match status" value="1"/>
</dbReference>
<keyword evidence="3 8" id="KW-0375">Hydrogen ion transport</keyword>
<keyword evidence="6 8" id="KW-0139">CF(1)</keyword>
<accession>A0A4S3JZS2</accession>
<dbReference type="Gene3D" id="1.10.520.20">
    <property type="entry name" value="N-terminal domain of the delta subunit of the F1F0-ATP synthase"/>
    <property type="match status" value="1"/>
</dbReference>
<dbReference type="PANTHER" id="PTHR11910">
    <property type="entry name" value="ATP SYNTHASE DELTA CHAIN"/>
    <property type="match status" value="1"/>
</dbReference>
<dbReference type="PRINTS" id="PR00125">
    <property type="entry name" value="ATPASEDELTA"/>
</dbReference>
<keyword evidence="2 8" id="KW-0813">Transport</keyword>
<dbReference type="NCBIfam" id="TIGR01145">
    <property type="entry name" value="ATP_synt_delta"/>
    <property type="match status" value="1"/>
</dbReference>
<dbReference type="RefSeq" id="WP_133883935.1">
    <property type="nucleotide sequence ID" value="NZ_MWIN01000035.1"/>
</dbReference>
<dbReference type="InterPro" id="IPR000711">
    <property type="entry name" value="ATPase_OSCP/dsu"/>
</dbReference>
<protein>
    <recommendedName>
        <fullName evidence="8">ATP synthase subunit delta</fullName>
    </recommendedName>
    <alternativeName>
        <fullName evidence="8">ATP synthase F(1) sector subunit delta</fullName>
    </alternativeName>
    <alternativeName>
        <fullName evidence="8">F-type ATPase subunit delta</fullName>
        <shortName evidence="8">F-ATPase subunit delta</shortName>
    </alternativeName>
</protein>
<dbReference type="PROSITE" id="PS00389">
    <property type="entry name" value="ATPASE_DELTA"/>
    <property type="match status" value="1"/>
</dbReference>
<evidence type="ECO:0000256" key="3">
    <source>
        <dbReference type="ARBA" id="ARBA00022781"/>
    </source>
</evidence>
<comment type="similarity">
    <text evidence="8">Belongs to the ATPase delta chain family.</text>
</comment>
<evidence type="ECO:0000256" key="6">
    <source>
        <dbReference type="ARBA" id="ARBA00023196"/>
    </source>
</evidence>
<dbReference type="GO" id="GO:0005886">
    <property type="term" value="C:plasma membrane"/>
    <property type="evidence" value="ECO:0007669"/>
    <property type="project" value="UniProtKB-SubCell"/>
</dbReference>
<dbReference type="GO" id="GO:0046933">
    <property type="term" value="F:proton-transporting ATP synthase activity, rotational mechanism"/>
    <property type="evidence" value="ECO:0007669"/>
    <property type="project" value="UniProtKB-UniRule"/>
</dbReference>
<dbReference type="Pfam" id="PF00213">
    <property type="entry name" value="OSCP"/>
    <property type="match status" value="1"/>
</dbReference>
<dbReference type="SUPFAM" id="SSF47928">
    <property type="entry name" value="N-terminal domain of the delta subunit of the F1F0-ATP synthase"/>
    <property type="match status" value="1"/>
</dbReference>
<evidence type="ECO:0000256" key="5">
    <source>
        <dbReference type="ARBA" id="ARBA00023136"/>
    </source>
</evidence>
<comment type="subcellular location">
    <subcellularLocation>
        <location evidence="8">Cell membrane</location>
        <topology evidence="8">Peripheral membrane protein</topology>
    </subcellularLocation>
    <subcellularLocation>
        <location evidence="1">Membrane</location>
    </subcellularLocation>
</comment>
<evidence type="ECO:0000256" key="8">
    <source>
        <dbReference type="HAMAP-Rule" id="MF_01416"/>
    </source>
</evidence>
<keyword evidence="5 8" id="KW-0472">Membrane</keyword>
<dbReference type="EMBL" id="SOBT01000013">
    <property type="protein sequence ID" value="TDU23266.1"/>
    <property type="molecule type" value="Genomic_DNA"/>
</dbReference>
<organism evidence="9 10">
    <name type="scientific">Panacagrimonas perspica</name>
    <dbReference type="NCBI Taxonomy" id="381431"/>
    <lineage>
        <taxon>Bacteria</taxon>
        <taxon>Pseudomonadati</taxon>
        <taxon>Pseudomonadota</taxon>
        <taxon>Gammaproteobacteria</taxon>
        <taxon>Nevskiales</taxon>
        <taxon>Nevskiaceae</taxon>
        <taxon>Panacagrimonas</taxon>
    </lineage>
</organism>
<dbReference type="InterPro" id="IPR020781">
    <property type="entry name" value="ATPase_OSCP/d_CS"/>
</dbReference>
<evidence type="ECO:0000313" key="9">
    <source>
        <dbReference type="EMBL" id="TDU23266.1"/>
    </source>
</evidence>
<keyword evidence="7 8" id="KW-0066">ATP synthesis</keyword>
<dbReference type="GO" id="GO:0045259">
    <property type="term" value="C:proton-transporting ATP synthase complex"/>
    <property type="evidence" value="ECO:0007669"/>
    <property type="project" value="UniProtKB-KW"/>
</dbReference>